<gene>
    <name evidence="2" type="ORF">ELS83_01510</name>
</gene>
<evidence type="ECO:0000313" key="3">
    <source>
        <dbReference type="Proteomes" id="UP000732105"/>
    </source>
</evidence>
<keyword evidence="1" id="KW-1133">Transmembrane helix</keyword>
<feature type="transmembrane region" description="Helical" evidence="1">
    <location>
        <begin position="12"/>
        <end position="33"/>
    </location>
</feature>
<reference evidence="2 3" key="1">
    <citation type="submission" date="2018-12" db="EMBL/GenBank/DDBJ databases">
        <title>Marinifilum JC070 sp. nov., a marine bacterium isolated from Yongle Blue Hole in the South China Sea.</title>
        <authorList>
            <person name="Fu T."/>
        </authorList>
    </citation>
    <scope>NUCLEOTIDE SEQUENCE [LARGE SCALE GENOMIC DNA]</scope>
    <source>
        <strain evidence="2 3">JC070</strain>
    </source>
</reference>
<dbReference type="RefSeq" id="WP_171593745.1">
    <property type="nucleotide sequence ID" value="NZ_RZNH01000002.1"/>
</dbReference>
<accession>A0ABX1WR04</accession>
<evidence type="ECO:0000313" key="2">
    <source>
        <dbReference type="EMBL" id="NOU58476.1"/>
    </source>
</evidence>
<sequence>MSVEKIKIVLKVWIGFSILALAYSIFHFSSTLLKVNGNIPAIITETSLINEQIDSITNKRIPQILEVIPEVTIQVDNIQSKIPMLISETEKLQNSTIPKIIAETHFIGNMIPSVLERIDSVHKQLPKILETINSTNITMSQTLLRVDSIRQIIPEVISTVNTTNDSVSSYMKQAEILVANADKTANNIGKNASKGFVGGIVSSPLYAVQGLGNFVFGKKSKLSHTDAIVAEEQVVHFLSRNSADTVYKWSSGKISKSGTINIIKAYRKKGKFRKKVKVTFDHYEETIISHFEQGENGQWFFLK</sequence>
<evidence type="ECO:0000256" key="1">
    <source>
        <dbReference type="SAM" id="Phobius"/>
    </source>
</evidence>
<proteinExistence type="predicted"/>
<organism evidence="2 3">
    <name type="scientific">Marinifilum caeruleilacunae</name>
    <dbReference type="NCBI Taxonomy" id="2499076"/>
    <lineage>
        <taxon>Bacteria</taxon>
        <taxon>Pseudomonadati</taxon>
        <taxon>Bacteroidota</taxon>
        <taxon>Bacteroidia</taxon>
        <taxon>Marinilabiliales</taxon>
        <taxon>Marinifilaceae</taxon>
    </lineage>
</organism>
<name>A0ABX1WR04_9BACT</name>
<dbReference type="Proteomes" id="UP000732105">
    <property type="component" value="Unassembled WGS sequence"/>
</dbReference>
<keyword evidence="1" id="KW-0812">Transmembrane</keyword>
<comment type="caution">
    <text evidence="2">The sequence shown here is derived from an EMBL/GenBank/DDBJ whole genome shotgun (WGS) entry which is preliminary data.</text>
</comment>
<keyword evidence="1" id="KW-0472">Membrane</keyword>
<dbReference type="EMBL" id="RZNH01000002">
    <property type="protein sequence ID" value="NOU58476.1"/>
    <property type="molecule type" value="Genomic_DNA"/>
</dbReference>
<protein>
    <submittedName>
        <fullName evidence="2">Uncharacterized protein</fullName>
    </submittedName>
</protein>
<keyword evidence="3" id="KW-1185">Reference proteome</keyword>